<dbReference type="InterPro" id="IPR013491">
    <property type="entry name" value="Tape_meas_N"/>
</dbReference>
<keyword evidence="2" id="KW-1133">Transmembrane helix</keyword>
<keyword evidence="2" id="KW-0812">Transmembrane</keyword>
<accession>A0A8S5NKA5</accession>
<name>A0A8S5NKA5_9CAUD</name>
<keyword evidence="1" id="KW-1188">Viral release from host cell</keyword>
<keyword evidence="1" id="KW-1245">Viral tail assembly</keyword>
<dbReference type="Pfam" id="PF20155">
    <property type="entry name" value="TMP_3"/>
    <property type="match status" value="1"/>
</dbReference>
<keyword evidence="2" id="KW-0472">Membrane</keyword>
<proteinExistence type="predicted"/>
<evidence type="ECO:0000256" key="2">
    <source>
        <dbReference type="SAM" id="Phobius"/>
    </source>
</evidence>
<evidence type="ECO:0000259" key="3">
    <source>
        <dbReference type="Pfam" id="PF20155"/>
    </source>
</evidence>
<evidence type="ECO:0000313" key="4">
    <source>
        <dbReference type="EMBL" id="DAD94722.1"/>
    </source>
</evidence>
<sequence length="1507" mass="161583">MVVRTIGVNITGAEDVQRVQSLLNGLKKQVGEVNNLLKKELGAGNKSASFKVNIGFSTAQFQREWSAFKKRVAPTLEVKVKLTGDKGNGNDPLENMNDGARRFMSNSQSLRTQLNTIGGALDGLSSKTLTLGKALGALAIGKVLGGNLRFSTGIFGSMLKEINAVRNVLQKGFTIGKIVTAPAVKTLTALGSLGSRVGATFVRHFNLALSNLGRGVIHMNSFQNIFNRIGQTINRGVRSIVQQTKELGDAMVTYETQMASFGQDRGTTEAVAQEISRYGAATAYNGADLLRNTGYFTALGVQDPVKLTKAIAGLVATNKNPIDDFAGVAKQLTDALQAGKLNWQDFRIIQYRQSPVATRLIDEELAKRGYLQDDKGNPVNKQTAIRKGYLSLEKYLEVLTEVGNSDALQSLTNTIKTPKLAWDNLLENIGLKASGAVGAEGPLKGLYDSIVDFIKDITALVEKSDPVWQYVGEKSQKAVAGIRGYFSEWNKAFSEQLKGSLPTFLNGVEGGFSGGRVAQGLNEITQALLAMGNATTSQNLGKGLSEVAYQYERLVAKFIGLGQVLLDNGALDTVANFVALYGDMVAQVAGSSVIRNTLTFINFIIDEVEKTVNNGALVSGADRAFAGLLDFYTQLVSLASLFINDTPIVSKGLEYAGQVLTAIATTVSSVKELMNNMLNGGASGNFKKGLELGFQQGVSGYGDDPRGLGRTILFIQKVRKFFEDLMKEYNNLFNTFKYANQVGAEKYGVKIGNFLGEVANIFGKIIEWFDKKIGQLNGRINFNTVKTLVEEVGKMWLSVVNMLTDTVTKSIGSLPKGRLEQGMKNFSSVFQNLQKSLQPIYQELLTGVLKSATGNTGKKLLQAMADFVKAVVSMIRDILKYIGHGSVESGFNTILKFFTNILNFMTEIAKFMGQYPGLTTSLLGLVTIFGVIGKVLGSAAKMVSVANALGLGSLVSGGGATAGGGLLSTTPITSLLANSEGNALQQLLARAGTPALNSAGLKVGAFGASPIGAIASLVAQMIADPVQRAIGGHGGATVGGALKTAGAGLGLAGATFTGASLGTAVFPGIGTAIGALLGAIASLLLGGGKNLMDGIEGLLTGYNDEYRKQAAENAKAIRENAEAVSRARADEHTTRDVLGSKVTLGGYLQNVTDMQKKVFGKLQQNFTDATAYMQNSMQLLEQAGATDSATMRQTLFDLGYNAQKPLKDMQGTYVRIGEELMSWEQLKAQNGLYGSEGDEILSALLNQVAIAQGRQFTDIVDEQGNLITQMDAYRQGAQNLTEEKRRELQQKLIDAGVSRDQVLQLPDKALEFLVSQYDTYTNTMDAEKKKAEDEEKESKHKGTLEDAWNRLKNAVQGVRDWVAGVIGGIADWVTGSKGGTSQKKISKNPFYKSLFGGLFFSRGGFVNYLAQGGSPLLGGIFQPRGTDTIPAMLTPGEYVLRKRAVDSLGTDFLDNLNRYGIGALRGNNTTTVVNNYYNNNASVNQNIDNKSNYLNGMYGLDRLMRYV</sequence>
<evidence type="ECO:0000256" key="1">
    <source>
        <dbReference type="ARBA" id="ARBA00022465"/>
    </source>
</evidence>
<feature type="domain" description="Tape measure protein N-terminal" evidence="3">
    <location>
        <begin position="246"/>
        <end position="366"/>
    </location>
</feature>
<protein>
    <submittedName>
        <fullName evidence="4">Tail tape measure</fullName>
    </submittedName>
</protein>
<organism evidence="4">
    <name type="scientific">Siphoviridae sp. ctK0l2</name>
    <dbReference type="NCBI Taxonomy" id="2826243"/>
    <lineage>
        <taxon>Viruses</taxon>
        <taxon>Duplodnaviria</taxon>
        <taxon>Heunggongvirae</taxon>
        <taxon>Uroviricota</taxon>
        <taxon>Caudoviricetes</taxon>
    </lineage>
</organism>
<dbReference type="EMBL" id="BK015181">
    <property type="protein sequence ID" value="DAD94722.1"/>
    <property type="molecule type" value="Genomic_DNA"/>
</dbReference>
<reference evidence="4" key="1">
    <citation type="journal article" date="2021" name="Proc. Natl. Acad. Sci. U.S.A.">
        <title>A Catalog of Tens of Thousands of Viruses from Human Metagenomes Reveals Hidden Associations with Chronic Diseases.</title>
        <authorList>
            <person name="Tisza M.J."/>
            <person name="Buck C.B."/>
        </authorList>
    </citation>
    <scope>NUCLEOTIDE SEQUENCE</scope>
    <source>
        <strain evidence="4">CtK0l2</strain>
    </source>
</reference>
<dbReference type="GO" id="GO:0098003">
    <property type="term" value="P:viral tail assembly"/>
    <property type="evidence" value="ECO:0007669"/>
    <property type="project" value="UniProtKB-KW"/>
</dbReference>
<feature type="transmembrane region" description="Helical" evidence="2">
    <location>
        <begin position="1064"/>
        <end position="1085"/>
    </location>
</feature>